<evidence type="ECO:0000256" key="10">
    <source>
        <dbReference type="SAM" id="MobiDB-lite"/>
    </source>
</evidence>
<gene>
    <name evidence="12" type="ORF">E3202_00425</name>
</gene>
<keyword evidence="4" id="KW-0410">Iron transport</keyword>
<feature type="region of interest" description="Disordered" evidence="10">
    <location>
        <begin position="1"/>
        <end position="20"/>
    </location>
</feature>
<comment type="caution">
    <text evidence="12">The sequence shown here is derived from an EMBL/GenBank/DDBJ whole genome shotgun (WGS) entry which is preliminary data.</text>
</comment>
<dbReference type="PANTHER" id="PTHR42771">
    <property type="entry name" value="IRON(3+)-HYDROXAMATE IMPORT ATP-BINDING PROTEIN FHUC"/>
    <property type="match status" value="1"/>
</dbReference>
<dbReference type="InterPro" id="IPR027417">
    <property type="entry name" value="P-loop_NTPase"/>
</dbReference>
<organism evidence="12 13">
    <name type="scientific">Oecophyllibacter saccharovorans</name>
    <dbReference type="NCBI Taxonomy" id="2558360"/>
    <lineage>
        <taxon>Bacteria</taxon>
        <taxon>Pseudomonadati</taxon>
        <taxon>Pseudomonadota</taxon>
        <taxon>Alphaproteobacteria</taxon>
        <taxon>Acetobacterales</taxon>
        <taxon>Acetobacteraceae</taxon>
        <taxon>Oecophyllibacter</taxon>
    </lineage>
</organism>
<comment type="subcellular location">
    <subcellularLocation>
        <location evidence="1">Cell membrane</location>
        <topology evidence="1">Peripheral membrane protein</topology>
    </subcellularLocation>
</comment>
<keyword evidence="13" id="KW-1185">Reference proteome</keyword>
<dbReference type="AlphaFoldDB" id="A0A506UQA8"/>
<keyword evidence="8" id="KW-0406">Ion transport</keyword>
<dbReference type="InterPro" id="IPR017871">
    <property type="entry name" value="ABC_transporter-like_CS"/>
</dbReference>
<dbReference type="CDD" id="cd03214">
    <property type="entry name" value="ABC_Iron-Siderophores_B12_Hemin"/>
    <property type="match status" value="1"/>
</dbReference>
<dbReference type="GO" id="GO:0005886">
    <property type="term" value="C:plasma membrane"/>
    <property type="evidence" value="ECO:0007669"/>
    <property type="project" value="UniProtKB-SubCell"/>
</dbReference>
<feature type="domain" description="ABC transporter" evidence="11">
    <location>
        <begin position="25"/>
        <end position="266"/>
    </location>
</feature>
<evidence type="ECO:0000256" key="8">
    <source>
        <dbReference type="ARBA" id="ARBA00023065"/>
    </source>
</evidence>
<reference evidence="12 13" key="1">
    <citation type="submission" date="2019-03" db="EMBL/GenBank/DDBJ databases">
        <title>The complete genome sequence of Neokomagataea sp. Jb2 NBRC113641.</title>
        <authorList>
            <person name="Chua K.-O."/>
            <person name="Chan K.-G."/>
            <person name="See-Too W.-S."/>
        </authorList>
    </citation>
    <scope>NUCLEOTIDE SEQUENCE [LARGE SCALE GENOMIC DNA]</scope>
    <source>
        <strain evidence="12 13">Jb2</strain>
    </source>
</reference>
<evidence type="ECO:0000256" key="5">
    <source>
        <dbReference type="ARBA" id="ARBA00022741"/>
    </source>
</evidence>
<dbReference type="InterPro" id="IPR051535">
    <property type="entry name" value="Siderophore_ABC-ATPase"/>
</dbReference>
<keyword evidence="5" id="KW-0547">Nucleotide-binding</keyword>
<evidence type="ECO:0000256" key="4">
    <source>
        <dbReference type="ARBA" id="ARBA00022496"/>
    </source>
</evidence>
<dbReference type="InterPro" id="IPR003593">
    <property type="entry name" value="AAA+_ATPase"/>
</dbReference>
<dbReference type="Gene3D" id="3.40.50.300">
    <property type="entry name" value="P-loop containing nucleotide triphosphate hydrolases"/>
    <property type="match status" value="1"/>
</dbReference>
<dbReference type="EMBL" id="SORZ01000001">
    <property type="protein sequence ID" value="TPW35489.1"/>
    <property type="molecule type" value="Genomic_DNA"/>
</dbReference>
<dbReference type="InterPro" id="IPR003439">
    <property type="entry name" value="ABC_transporter-like_ATP-bd"/>
</dbReference>
<dbReference type="RefSeq" id="WP_165600005.1">
    <property type="nucleotide sequence ID" value="NZ_SORZ01000001.1"/>
</dbReference>
<evidence type="ECO:0000256" key="7">
    <source>
        <dbReference type="ARBA" id="ARBA00023004"/>
    </source>
</evidence>
<name>A0A506UQA8_9PROT</name>
<dbReference type="GO" id="GO:0016887">
    <property type="term" value="F:ATP hydrolysis activity"/>
    <property type="evidence" value="ECO:0007669"/>
    <property type="project" value="InterPro"/>
</dbReference>
<keyword evidence="3" id="KW-1003">Cell membrane</keyword>
<keyword evidence="7" id="KW-0408">Iron</keyword>
<dbReference type="PROSITE" id="PS50893">
    <property type="entry name" value="ABC_TRANSPORTER_2"/>
    <property type="match status" value="1"/>
</dbReference>
<evidence type="ECO:0000256" key="1">
    <source>
        <dbReference type="ARBA" id="ARBA00004202"/>
    </source>
</evidence>
<keyword evidence="6 12" id="KW-0067">ATP-binding</keyword>
<evidence type="ECO:0000256" key="3">
    <source>
        <dbReference type="ARBA" id="ARBA00022475"/>
    </source>
</evidence>
<dbReference type="SUPFAM" id="SSF52540">
    <property type="entry name" value="P-loop containing nucleoside triphosphate hydrolases"/>
    <property type="match status" value="1"/>
</dbReference>
<evidence type="ECO:0000256" key="2">
    <source>
        <dbReference type="ARBA" id="ARBA00022448"/>
    </source>
</evidence>
<evidence type="ECO:0000313" key="13">
    <source>
        <dbReference type="Proteomes" id="UP000315037"/>
    </source>
</evidence>
<dbReference type="SMART" id="SM00382">
    <property type="entry name" value="AAA"/>
    <property type="match status" value="1"/>
</dbReference>
<sequence>MTLVQPAASDISSAPHVQQGEEGALKVSHLNVAYGRRTVIPDLTLAPLQPGQVTALLGPNGSGKSTFLRAVAGLTPSRVLQDRGSEGGIWLGRACLSNMNSAERAKLSAYLPQALPPAVHLQVLEAVMVARRAGTPMGAEQALAESVAMLERLGIADLALRYLDELSGGQRQLVGLAQALVRKPDLLLLDEPLSALDLRHQVAVMEAVRQQTRERNMVTLLVVHDLNIALQRADDVVFLKDGQCVAQGKAQEVTTPEVLAKVYGVQARLEVCGQGRPHVLVDGLAENAPASLVAPGPGKAEN</sequence>
<evidence type="ECO:0000313" key="12">
    <source>
        <dbReference type="EMBL" id="TPW35489.1"/>
    </source>
</evidence>
<accession>A0A506UQA8</accession>
<dbReference type="GO" id="GO:0005524">
    <property type="term" value="F:ATP binding"/>
    <property type="evidence" value="ECO:0007669"/>
    <property type="project" value="UniProtKB-KW"/>
</dbReference>
<proteinExistence type="predicted"/>
<protein>
    <submittedName>
        <fullName evidence="12">ABC transporter ATP-binding protein</fullName>
    </submittedName>
</protein>
<dbReference type="PROSITE" id="PS00211">
    <property type="entry name" value="ABC_TRANSPORTER_1"/>
    <property type="match status" value="1"/>
</dbReference>
<keyword evidence="2" id="KW-0813">Transport</keyword>
<dbReference type="GO" id="GO:0006826">
    <property type="term" value="P:iron ion transport"/>
    <property type="evidence" value="ECO:0007669"/>
    <property type="project" value="UniProtKB-KW"/>
</dbReference>
<keyword evidence="9" id="KW-0472">Membrane</keyword>
<evidence type="ECO:0000256" key="6">
    <source>
        <dbReference type="ARBA" id="ARBA00022840"/>
    </source>
</evidence>
<evidence type="ECO:0000256" key="9">
    <source>
        <dbReference type="ARBA" id="ARBA00023136"/>
    </source>
</evidence>
<evidence type="ECO:0000259" key="11">
    <source>
        <dbReference type="PROSITE" id="PS50893"/>
    </source>
</evidence>
<dbReference type="Proteomes" id="UP000315037">
    <property type="component" value="Unassembled WGS sequence"/>
</dbReference>
<dbReference type="Pfam" id="PF00005">
    <property type="entry name" value="ABC_tran"/>
    <property type="match status" value="1"/>
</dbReference>
<dbReference type="PANTHER" id="PTHR42771:SF7">
    <property type="entry name" value="ABC-TYPE COBALAMIN_FE3+-SIDEROPHORES TRANSPORT SYSTEM, ATPASE COMPONENT"/>
    <property type="match status" value="1"/>
</dbReference>